<dbReference type="RefSeq" id="WP_308866456.1">
    <property type="nucleotide sequence ID" value="NZ_JAVFWO010000001.1"/>
</dbReference>
<protein>
    <submittedName>
        <fullName evidence="1">DUF6226 family protein</fullName>
    </submittedName>
</protein>
<name>A0ABU0YXK5_9MICO</name>
<accession>A0ABU0YXK5</accession>
<dbReference type="Pfam" id="PF19736">
    <property type="entry name" value="DUF6226"/>
    <property type="match status" value="1"/>
</dbReference>
<sequence>MLHDVADALIAWLAETYDVSVEETPEAVADLLRAPTDAVRVVRVRPADADASPLTFVFTSFPGIPLQAGLLFDSSYPTCGCDACDETGESCGSSLEEAVFAVADGGLSEARTPGVELSLSFRLDSARGSTGGSCREADYPVERQAAARDQLTPHRVWAPWPPRS</sequence>
<keyword evidence="2" id="KW-1185">Reference proteome</keyword>
<dbReference type="Proteomes" id="UP001235133">
    <property type="component" value="Unassembled WGS sequence"/>
</dbReference>
<evidence type="ECO:0000313" key="2">
    <source>
        <dbReference type="Proteomes" id="UP001235133"/>
    </source>
</evidence>
<gene>
    <name evidence="1" type="ORF">Q9R08_03625</name>
</gene>
<proteinExistence type="predicted"/>
<evidence type="ECO:0000313" key="1">
    <source>
        <dbReference type="EMBL" id="MDQ7877059.1"/>
    </source>
</evidence>
<dbReference type="InterPro" id="IPR045773">
    <property type="entry name" value="DUF6226"/>
</dbReference>
<comment type="caution">
    <text evidence="1">The sequence shown here is derived from an EMBL/GenBank/DDBJ whole genome shotgun (WGS) entry which is preliminary data.</text>
</comment>
<organism evidence="1 2">
    <name type="scientific">Microbacterium psychrotolerans</name>
    <dbReference type="NCBI Taxonomy" id="3068321"/>
    <lineage>
        <taxon>Bacteria</taxon>
        <taxon>Bacillati</taxon>
        <taxon>Actinomycetota</taxon>
        <taxon>Actinomycetes</taxon>
        <taxon>Micrococcales</taxon>
        <taxon>Microbacteriaceae</taxon>
        <taxon>Microbacterium</taxon>
    </lineage>
</organism>
<dbReference type="EMBL" id="JAVFWO010000001">
    <property type="protein sequence ID" value="MDQ7877059.1"/>
    <property type="molecule type" value="Genomic_DNA"/>
</dbReference>
<reference evidence="1 2" key="1">
    <citation type="submission" date="2023-08" db="EMBL/GenBank/DDBJ databases">
        <title>Microbacterium psychrotolerans sp. nov., a psychrotolerant bacterium isolated from soil in Heilongjiang Province, China.</title>
        <authorList>
            <person name="An P."/>
            <person name="Zhao D."/>
            <person name="Xiang H."/>
        </authorList>
    </citation>
    <scope>NUCLEOTIDE SEQUENCE [LARGE SCALE GENOMIC DNA]</scope>
    <source>
        <strain evidence="1 2">QXD-8</strain>
    </source>
</reference>